<feature type="disulfide bond" evidence="9">
    <location>
        <begin position="27"/>
        <end position="150"/>
    </location>
</feature>
<dbReference type="PIRSF" id="PIRSF037945">
    <property type="entry name" value="PGRPs"/>
    <property type="match status" value="1"/>
</dbReference>
<dbReference type="OrthoDB" id="10001926at2759"/>
<dbReference type="Gene3D" id="3.40.80.10">
    <property type="entry name" value="Peptidoglycan recognition protein-like"/>
    <property type="match status" value="1"/>
</dbReference>
<dbReference type="GO" id="GO:0009253">
    <property type="term" value="P:peptidoglycan catabolic process"/>
    <property type="evidence" value="ECO:0007669"/>
    <property type="project" value="InterPro"/>
</dbReference>
<evidence type="ECO:0000259" key="12">
    <source>
        <dbReference type="SMART" id="SM00701"/>
    </source>
</evidence>
<feature type="disulfide bond" evidence="9">
    <location>
        <begin position="64"/>
        <end position="70"/>
    </location>
</feature>
<proteinExistence type="inferred from homology"/>
<dbReference type="FunFam" id="3.40.80.10:FF:000001">
    <property type="entry name" value="Peptidoglycan recognition protein 1"/>
    <property type="match status" value="1"/>
</dbReference>
<reference evidence="13 14" key="1">
    <citation type="journal article" date="2015" name="Nat. Commun.">
        <title>Lucilia cuprina genome unlocks parasitic fly biology to underpin future interventions.</title>
        <authorList>
            <person name="Anstead C.A."/>
            <person name="Korhonen P.K."/>
            <person name="Young N.D."/>
            <person name="Hall R.S."/>
            <person name="Jex A.R."/>
            <person name="Murali S.C."/>
            <person name="Hughes D.S."/>
            <person name="Lee S.F."/>
            <person name="Perry T."/>
            <person name="Stroehlein A.J."/>
            <person name="Ansell B.R."/>
            <person name="Breugelmans B."/>
            <person name="Hofmann A."/>
            <person name="Qu J."/>
            <person name="Dugan S."/>
            <person name="Lee S.L."/>
            <person name="Chao H."/>
            <person name="Dinh H."/>
            <person name="Han Y."/>
            <person name="Doddapaneni H.V."/>
            <person name="Worley K.C."/>
            <person name="Muzny D.M."/>
            <person name="Ioannidis P."/>
            <person name="Waterhouse R.M."/>
            <person name="Zdobnov E.M."/>
            <person name="James P.J."/>
            <person name="Bagnall N.H."/>
            <person name="Kotze A.C."/>
            <person name="Gibbs R.A."/>
            <person name="Richards S."/>
            <person name="Batterham P."/>
            <person name="Gasser R.B."/>
        </authorList>
    </citation>
    <scope>NUCLEOTIDE SEQUENCE [LARGE SCALE GENOMIC DNA]</scope>
    <source>
        <strain evidence="13 14">LS</strain>
        <tissue evidence="13">Full body</tissue>
    </source>
</reference>
<dbReference type="PANTHER" id="PTHR11022">
    <property type="entry name" value="PEPTIDOGLYCAN RECOGNITION PROTEIN"/>
    <property type="match status" value="1"/>
</dbReference>
<dbReference type="PANTHER" id="PTHR11022:SF74">
    <property type="entry name" value="PEPTIDOGLYCAN-RECOGNITION PROTEIN SA"/>
    <property type="match status" value="1"/>
</dbReference>
<dbReference type="GO" id="GO:0005576">
    <property type="term" value="C:extracellular region"/>
    <property type="evidence" value="ECO:0007669"/>
    <property type="project" value="UniProtKB-SubCell"/>
</dbReference>
<evidence type="ECO:0000256" key="4">
    <source>
        <dbReference type="ARBA" id="ARBA00022588"/>
    </source>
</evidence>
<dbReference type="InterPro" id="IPR017331">
    <property type="entry name" value="Peptidoglycan_recognition"/>
</dbReference>
<feature type="chain" id="PRO_5005536702" description="Peptidoglycan-recognition protein" evidence="10">
    <location>
        <begin position="21"/>
        <end position="194"/>
    </location>
</feature>
<dbReference type="Proteomes" id="UP000037069">
    <property type="component" value="Unassembled WGS sequence"/>
</dbReference>
<evidence type="ECO:0000256" key="6">
    <source>
        <dbReference type="ARBA" id="ARBA00022859"/>
    </source>
</evidence>
<dbReference type="InterPro" id="IPR006619">
    <property type="entry name" value="PGRP_domain_met/bac"/>
</dbReference>
<dbReference type="EMBL" id="JRES01000125">
    <property type="protein sequence ID" value="KNC33995.1"/>
    <property type="molecule type" value="Genomic_DNA"/>
</dbReference>
<dbReference type="SMART" id="SM00644">
    <property type="entry name" value="Ami_2"/>
    <property type="match status" value="1"/>
</dbReference>
<dbReference type="SUPFAM" id="SSF55846">
    <property type="entry name" value="N-acetylmuramoyl-L-alanine amidase-like"/>
    <property type="match status" value="1"/>
</dbReference>
<sequence length="194" mass="22070">MYKAVFIFLTITSIIYIGFAKKNNDDCPRIKLKRQWGGQLSKIIDYRPIPIKYVIIHHTVTQECRTFLKCSEILQNMQYYHINDLEYNDIGYNFLIGNDGVVYEGTGWRVAGAHTYGYNTNGTGIAFIGNYSAKLPTEMALNAAKKLLECGVKNGELDPNYELFAASQVSSTKSPGLILYNEIQDWDHWSPHAE</sequence>
<dbReference type="CDD" id="cd06583">
    <property type="entry name" value="PGRP"/>
    <property type="match status" value="1"/>
</dbReference>
<protein>
    <recommendedName>
        <fullName evidence="8">Peptidoglycan-recognition protein</fullName>
    </recommendedName>
</protein>
<dbReference type="STRING" id="7375.A0A0L0CNU3"/>
<dbReference type="GO" id="GO:0008745">
    <property type="term" value="F:N-acetylmuramoyl-L-alanine amidase activity"/>
    <property type="evidence" value="ECO:0007669"/>
    <property type="project" value="InterPro"/>
</dbReference>
<evidence type="ECO:0000256" key="8">
    <source>
        <dbReference type="PIRNR" id="PIRNR037945"/>
    </source>
</evidence>
<feature type="signal peptide" evidence="10">
    <location>
        <begin position="1"/>
        <end position="20"/>
    </location>
</feature>
<evidence type="ECO:0000259" key="11">
    <source>
        <dbReference type="SMART" id="SM00644"/>
    </source>
</evidence>
<gene>
    <name evidence="13" type="ORF">FF38_10195</name>
</gene>
<evidence type="ECO:0000256" key="10">
    <source>
        <dbReference type="SAM" id="SignalP"/>
    </source>
</evidence>
<feature type="domain" description="Peptidoglycan recognition protein family" evidence="12">
    <location>
        <begin position="28"/>
        <end position="170"/>
    </location>
</feature>
<dbReference type="Pfam" id="PF01510">
    <property type="entry name" value="Amidase_2"/>
    <property type="match status" value="1"/>
</dbReference>
<evidence type="ECO:0000256" key="2">
    <source>
        <dbReference type="ARBA" id="ARBA00007553"/>
    </source>
</evidence>
<keyword evidence="5 10" id="KW-0732">Signal</keyword>
<keyword evidence="4 8" id="KW-0399">Innate immunity</keyword>
<organism evidence="13 14">
    <name type="scientific">Lucilia cuprina</name>
    <name type="common">Green bottle fly</name>
    <name type="synonym">Australian sheep blowfly</name>
    <dbReference type="NCBI Taxonomy" id="7375"/>
    <lineage>
        <taxon>Eukaryota</taxon>
        <taxon>Metazoa</taxon>
        <taxon>Ecdysozoa</taxon>
        <taxon>Arthropoda</taxon>
        <taxon>Hexapoda</taxon>
        <taxon>Insecta</taxon>
        <taxon>Pterygota</taxon>
        <taxon>Neoptera</taxon>
        <taxon>Endopterygota</taxon>
        <taxon>Diptera</taxon>
        <taxon>Brachycera</taxon>
        <taxon>Muscomorpha</taxon>
        <taxon>Oestroidea</taxon>
        <taxon>Calliphoridae</taxon>
        <taxon>Luciliinae</taxon>
        <taxon>Lucilia</taxon>
    </lineage>
</organism>
<dbReference type="InterPro" id="IPR015510">
    <property type="entry name" value="PGRP"/>
</dbReference>
<evidence type="ECO:0000256" key="9">
    <source>
        <dbReference type="PIRSR" id="PIRSR037945-1"/>
    </source>
</evidence>
<dbReference type="InterPro" id="IPR002502">
    <property type="entry name" value="Amidase_domain"/>
</dbReference>
<name>A0A0L0CNU3_LUCCU</name>
<keyword evidence="14" id="KW-1185">Reference proteome</keyword>
<evidence type="ECO:0000313" key="14">
    <source>
        <dbReference type="Proteomes" id="UP000037069"/>
    </source>
</evidence>
<evidence type="ECO:0000256" key="7">
    <source>
        <dbReference type="ARBA" id="ARBA00023157"/>
    </source>
</evidence>
<dbReference type="GO" id="GO:0008270">
    <property type="term" value="F:zinc ion binding"/>
    <property type="evidence" value="ECO:0007669"/>
    <property type="project" value="InterPro"/>
</dbReference>
<feature type="domain" description="N-acetylmuramoyl-L-alanine amidase" evidence="11">
    <location>
        <begin position="41"/>
        <end position="176"/>
    </location>
</feature>
<dbReference type="GO" id="GO:0045087">
    <property type="term" value="P:innate immune response"/>
    <property type="evidence" value="ECO:0007669"/>
    <property type="project" value="UniProtKB-KW"/>
</dbReference>
<keyword evidence="6 8" id="KW-0391">Immunity</keyword>
<evidence type="ECO:0000313" key="13">
    <source>
        <dbReference type="EMBL" id="KNC33995.1"/>
    </source>
</evidence>
<evidence type="ECO:0000256" key="5">
    <source>
        <dbReference type="ARBA" id="ARBA00022729"/>
    </source>
</evidence>
<comment type="subcellular location">
    <subcellularLocation>
        <location evidence="1">Secreted</location>
    </subcellularLocation>
</comment>
<dbReference type="InterPro" id="IPR036505">
    <property type="entry name" value="Amidase/PGRP_sf"/>
</dbReference>
<dbReference type="AlphaFoldDB" id="A0A0L0CNU3"/>
<dbReference type="SMART" id="SM00701">
    <property type="entry name" value="PGRP"/>
    <property type="match status" value="1"/>
</dbReference>
<evidence type="ECO:0000256" key="1">
    <source>
        <dbReference type="ARBA" id="ARBA00004613"/>
    </source>
</evidence>
<dbReference type="OMA" id="RFVVIHH"/>
<accession>A0A0L0CNU3</accession>
<keyword evidence="7 9" id="KW-1015">Disulfide bond</keyword>
<comment type="caution">
    <text evidence="13">The sequence shown here is derived from an EMBL/GenBank/DDBJ whole genome shotgun (WGS) entry which is preliminary data.</text>
</comment>
<evidence type="ECO:0000256" key="3">
    <source>
        <dbReference type="ARBA" id="ARBA00022525"/>
    </source>
</evidence>
<dbReference type="GO" id="GO:0042834">
    <property type="term" value="F:peptidoglycan binding"/>
    <property type="evidence" value="ECO:0007669"/>
    <property type="project" value="InterPro"/>
</dbReference>
<comment type="similarity">
    <text evidence="2 8">Belongs to the N-acetylmuramoyl-L-alanine amidase 2 family.</text>
</comment>
<keyword evidence="3" id="KW-0964">Secreted</keyword>